<name>A0A6V7QU53_ANACO</name>
<feature type="region of interest" description="Disordered" evidence="1">
    <location>
        <begin position="1"/>
        <end position="42"/>
    </location>
</feature>
<organism evidence="2">
    <name type="scientific">Ananas comosus var. bracteatus</name>
    <name type="common">red pineapple</name>
    <dbReference type="NCBI Taxonomy" id="296719"/>
    <lineage>
        <taxon>Eukaryota</taxon>
        <taxon>Viridiplantae</taxon>
        <taxon>Streptophyta</taxon>
        <taxon>Embryophyta</taxon>
        <taxon>Tracheophyta</taxon>
        <taxon>Spermatophyta</taxon>
        <taxon>Magnoliopsida</taxon>
        <taxon>Liliopsida</taxon>
        <taxon>Poales</taxon>
        <taxon>Bromeliaceae</taxon>
        <taxon>Bromelioideae</taxon>
        <taxon>Ananas</taxon>
    </lineage>
</organism>
<dbReference type="PANTHER" id="PTHR36062:SF1">
    <property type="entry name" value="OS01G0687300 PROTEIN"/>
    <property type="match status" value="1"/>
</dbReference>
<feature type="region of interest" description="Disordered" evidence="1">
    <location>
        <begin position="56"/>
        <end position="119"/>
    </location>
</feature>
<proteinExistence type="predicted"/>
<dbReference type="EMBL" id="CAJEUB010000016">
    <property type="protein sequence ID" value="CAD1846427.1"/>
    <property type="molecule type" value="Genomic_DNA"/>
</dbReference>
<gene>
    <name evidence="2" type="ORF">CB5_LOCUS29638</name>
</gene>
<dbReference type="AlphaFoldDB" id="A0A6V7QU53"/>
<feature type="region of interest" description="Disordered" evidence="1">
    <location>
        <begin position="225"/>
        <end position="267"/>
    </location>
</feature>
<dbReference type="PANTHER" id="PTHR36062">
    <property type="entry name" value="OS01G0687300 PROTEIN"/>
    <property type="match status" value="1"/>
</dbReference>
<sequence>MAASSPSPSRPIKREGNGRRGGGRRDTTLRPNSRLGFLSADRSTRGERSFVVMFPDSIKRPVDRDAVTQFSRSSEKSAASTSKRHLNPAKDLNLGQNPFQFEDTNNSNPVSSLETPANPELSSRWVKRLKSNYSNSVALNSEGVKVENGPQSVEIHNLFSRVLKNKGPKPILMNSFEEEAVFVKEKQSPKAGQGSLGVPLKDMKCWIKRWSRNNSQIIPDKERMETATMSDGEETKAVSEKCEARKSPSAAAMAMTGNNAESKVHSC</sequence>
<feature type="compositionally biased region" description="Basic and acidic residues" evidence="1">
    <location>
        <begin position="233"/>
        <end position="246"/>
    </location>
</feature>
<feature type="compositionally biased region" description="Basic and acidic residues" evidence="1">
    <location>
        <begin position="57"/>
        <end position="66"/>
    </location>
</feature>
<evidence type="ECO:0000256" key="1">
    <source>
        <dbReference type="SAM" id="MobiDB-lite"/>
    </source>
</evidence>
<dbReference type="InterPro" id="IPR037476">
    <property type="entry name" value="PCH1"/>
</dbReference>
<dbReference type="GO" id="GO:0010099">
    <property type="term" value="P:regulation of photomorphogenesis"/>
    <property type="evidence" value="ECO:0007669"/>
    <property type="project" value="InterPro"/>
</dbReference>
<feature type="compositionally biased region" description="Polar residues" evidence="1">
    <location>
        <begin position="94"/>
        <end position="115"/>
    </location>
</feature>
<accession>A0A6V7QU53</accession>
<feature type="compositionally biased region" description="Basic and acidic residues" evidence="1">
    <location>
        <begin position="12"/>
        <end position="28"/>
    </location>
</feature>
<evidence type="ECO:0000313" key="2">
    <source>
        <dbReference type="EMBL" id="CAD1846427.1"/>
    </source>
</evidence>
<protein>
    <submittedName>
        <fullName evidence="2">Uncharacterized protein</fullName>
    </submittedName>
</protein>
<reference evidence="2" key="1">
    <citation type="submission" date="2020-07" db="EMBL/GenBank/DDBJ databases">
        <authorList>
            <person name="Lin J."/>
        </authorList>
    </citation>
    <scope>NUCLEOTIDE SEQUENCE</scope>
</reference>